<name>A0ABN9QP84_9DINO</name>
<reference evidence="2" key="1">
    <citation type="submission" date="2023-10" db="EMBL/GenBank/DDBJ databases">
        <authorList>
            <person name="Chen Y."/>
            <person name="Shah S."/>
            <person name="Dougan E. K."/>
            <person name="Thang M."/>
            <person name="Chan C."/>
        </authorList>
    </citation>
    <scope>NUCLEOTIDE SEQUENCE [LARGE SCALE GENOMIC DNA]</scope>
</reference>
<dbReference type="EMBL" id="CAUYUJ010003790">
    <property type="protein sequence ID" value="CAK0806824.1"/>
    <property type="molecule type" value="Genomic_DNA"/>
</dbReference>
<feature type="compositionally biased region" description="Low complexity" evidence="1">
    <location>
        <begin position="532"/>
        <end position="544"/>
    </location>
</feature>
<feature type="region of interest" description="Disordered" evidence="1">
    <location>
        <begin position="1"/>
        <end position="44"/>
    </location>
</feature>
<evidence type="ECO:0000313" key="3">
    <source>
        <dbReference type="Proteomes" id="UP001189429"/>
    </source>
</evidence>
<proteinExistence type="predicted"/>
<feature type="non-terminal residue" evidence="2">
    <location>
        <position position="1"/>
    </location>
</feature>
<accession>A0ABN9QP84</accession>
<feature type="region of interest" description="Disordered" evidence="1">
    <location>
        <begin position="401"/>
        <end position="435"/>
    </location>
</feature>
<feature type="region of interest" description="Disordered" evidence="1">
    <location>
        <begin position="528"/>
        <end position="551"/>
    </location>
</feature>
<evidence type="ECO:0008006" key="4">
    <source>
        <dbReference type="Google" id="ProtNLM"/>
    </source>
</evidence>
<keyword evidence="3" id="KW-1185">Reference proteome</keyword>
<gene>
    <name evidence="2" type="ORF">PCOR1329_LOCUS12920</name>
</gene>
<comment type="caution">
    <text evidence="2">The sequence shown here is derived from an EMBL/GenBank/DDBJ whole genome shotgun (WGS) entry which is preliminary data.</text>
</comment>
<dbReference type="Proteomes" id="UP001189429">
    <property type="component" value="Unassembled WGS sequence"/>
</dbReference>
<feature type="region of interest" description="Disordered" evidence="1">
    <location>
        <begin position="337"/>
        <end position="359"/>
    </location>
</feature>
<evidence type="ECO:0000313" key="2">
    <source>
        <dbReference type="EMBL" id="CAK0806824.1"/>
    </source>
</evidence>
<protein>
    <recommendedName>
        <fullName evidence="4">Altered inheritance of mitochondria protein 24, mitochondrial</fullName>
    </recommendedName>
</protein>
<organism evidence="2 3">
    <name type="scientific">Prorocentrum cordatum</name>
    <dbReference type="NCBI Taxonomy" id="2364126"/>
    <lineage>
        <taxon>Eukaryota</taxon>
        <taxon>Sar</taxon>
        <taxon>Alveolata</taxon>
        <taxon>Dinophyceae</taxon>
        <taxon>Prorocentrales</taxon>
        <taxon>Prorocentraceae</taxon>
        <taxon>Prorocentrum</taxon>
    </lineage>
</organism>
<sequence>ARRPGRCAAGSASQPPWLPRAWRGRRGGGGGAAEARRPRGSGPSVLVLSQSGDMVGLVATGDENFSLARLGTGCENWKEIGMGETVVTASANQCAGLCRRSPRCIGVNWQPRSCKGGEQVQRGACILLGSACSVEENPCWDLYDVSGSAVPQGNSEGTVAETTPSSTQTTVTLRAEAATDDPVSEATSVAETTPSSMQMTATLPAGTTTDDPQSHAARDTVQATFALPAETIPDDPELQAAVLEALQEMLAEETGAAHVSVALIEEWGEEHAEELAALPRQRRRLRVAAPEQEVEVTFTPASAELAATIDKQHDVLKSKICETAARVARELDWEASGAVGQDQAGPSAAAVASRPESSQVDSSQSDVTFYIVLGVLGTMMLGGCVAVVQHHEDQKMGLENPRGFRRQLVPPGGGNDKGADEQAMELQQAQEPPSRGFGDALALAETDLVHSAAAGATALHVRSTHGFGRGDRVQIMSGKGSETKVVCGFDEATGAMLVYNGLFYTHAMGALVSKAPGPPARWQHAWARRRQASGVTRRAGTAARSRAKRRS</sequence>
<evidence type="ECO:0000256" key="1">
    <source>
        <dbReference type="SAM" id="MobiDB-lite"/>
    </source>
</evidence>